<keyword evidence="3" id="KW-1185">Reference proteome</keyword>
<reference evidence="2 3" key="1">
    <citation type="submission" date="2013-11" db="EMBL/GenBank/DDBJ databases">
        <title>The Damaraland mole rat (Fukomys damarensis) genome and evolution of African mole rats.</title>
        <authorList>
            <person name="Gladyshev V.N."/>
            <person name="Fang X."/>
        </authorList>
    </citation>
    <scope>NUCLEOTIDE SEQUENCE [LARGE SCALE GENOMIC DNA]</scope>
    <source>
        <tissue evidence="2">Liver</tissue>
    </source>
</reference>
<feature type="region of interest" description="Disordered" evidence="1">
    <location>
        <begin position="18"/>
        <end position="70"/>
    </location>
</feature>
<evidence type="ECO:0000256" key="1">
    <source>
        <dbReference type="SAM" id="MobiDB-lite"/>
    </source>
</evidence>
<gene>
    <name evidence="2" type="ORF">H920_06014</name>
</gene>
<evidence type="ECO:0000313" key="3">
    <source>
        <dbReference type="Proteomes" id="UP000028990"/>
    </source>
</evidence>
<proteinExistence type="predicted"/>
<dbReference type="AlphaFoldDB" id="A0A091DQ44"/>
<sequence length="142" mass="15168">MPLQPDCATANRLLNLPYETKSRAEPGRDSAAHVRNPTLVESTPLSPSFVSPLGKTKGAGSELLGESGNRELRRKRSFQDTVLKDEEKLAEGSRGYHSRGGFTRKAAGQSLLKAGDVTSPRGPEHAAATAAQSLKVWGSKTL</sequence>
<accession>A0A091DQ44</accession>
<evidence type="ECO:0000313" key="2">
    <source>
        <dbReference type="EMBL" id="KFO32603.1"/>
    </source>
</evidence>
<name>A0A091DQ44_FUKDA</name>
<feature type="compositionally biased region" description="Polar residues" evidence="1">
    <location>
        <begin position="39"/>
        <end position="49"/>
    </location>
</feature>
<organism evidence="2 3">
    <name type="scientific">Fukomys damarensis</name>
    <name type="common">Damaraland mole rat</name>
    <name type="synonym">Cryptomys damarensis</name>
    <dbReference type="NCBI Taxonomy" id="885580"/>
    <lineage>
        <taxon>Eukaryota</taxon>
        <taxon>Metazoa</taxon>
        <taxon>Chordata</taxon>
        <taxon>Craniata</taxon>
        <taxon>Vertebrata</taxon>
        <taxon>Euteleostomi</taxon>
        <taxon>Mammalia</taxon>
        <taxon>Eutheria</taxon>
        <taxon>Euarchontoglires</taxon>
        <taxon>Glires</taxon>
        <taxon>Rodentia</taxon>
        <taxon>Hystricomorpha</taxon>
        <taxon>Bathyergidae</taxon>
        <taxon>Fukomys</taxon>
    </lineage>
</organism>
<feature type="compositionally biased region" description="Basic and acidic residues" evidence="1">
    <location>
        <begin position="20"/>
        <end position="32"/>
    </location>
</feature>
<dbReference type="Proteomes" id="UP000028990">
    <property type="component" value="Unassembled WGS sequence"/>
</dbReference>
<protein>
    <submittedName>
        <fullName evidence="2">Uncharacterized protein</fullName>
    </submittedName>
</protein>
<dbReference type="EMBL" id="KN122153">
    <property type="protein sequence ID" value="KFO32603.1"/>
    <property type="molecule type" value="Genomic_DNA"/>
</dbReference>